<evidence type="ECO:0008006" key="8">
    <source>
        <dbReference type="Google" id="ProtNLM"/>
    </source>
</evidence>
<dbReference type="Proteomes" id="UP000322234">
    <property type="component" value="Unassembled WGS sequence"/>
</dbReference>
<feature type="region of interest" description="Disordered" evidence="3">
    <location>
        <begin position="778"/>
        <end position="815"/>
    </location>
</feature>
<dbReference type="SUPFAM" id="SSF54695">
    <property type="entry name" value="POZ domain"/>
    <property type="match status" value="1"/>
</dbReference>
<dbReference type="SMART" id="SM00612">
    <property type="entry name" value="Kelch"/>
    <property type="match status" value="4"/>
</dbReference>
<dbReference type="InterPro" id="IPR011333">
    <property type="entry name" value="SKP1/BTB/POZ_sf"/>
</dbReference>
<dbReference type="InterPro" id="IPR030579">
    <property type="entry name" value="KLHL16_BACK"/>
</dbReference>
<feature type="domain" description="BACK" evidence="5">
    <location>
        <begin position="142"/>
        <end position="244"/>
    </location>
</feature>
<dbReference type="Pfam" id="PF24681">
    <property type="entry name" value="Kelch_KLHDC2_KLHL20_DRC7"/>
    <property type="match status" value="1"/>
</dbReference>
<organism evidence="6 7">
    <name type="scientific">Bos mutus</name>
    <name type="common">wild yak</name>
    <dbReference type="NCBI Taxonomy" id="72004"/>
    <lineage>
        <taxon>Eukaryota</taxon>
        <taxon>Metazoa</taxon>
        <taxon>Chordata</taxon>
        <taxon>Craniata</taxon>
        <taxon>Vertebrata</taxon>
        <taxon>Euteleostomi</taxon>
        <taxon>Mammalia</taxon>
        <taxon>Eutheria</taxon>
        <taxon>Laurasiatheria</taxon>
        <taxon>Artiodactyla</taxon>
        <taxon>Ruminantia</taxon>
        <taxon>Pecora</taxon>
        <taxon>Bovidae</taxon>
        <taxon>Bovinae</taxon>
        <taxon>Bos</taxon>
    </lineage>
</organism>
<dbReference type="Gene3D" id="2.120.10.80">
    <property type="entry name" value="Kelch-type beta propeller"/>
    <property type="match status" value="1"/>
</dbReference>
<evidence type="ECO:0000259" key="5">
    <source>
        <dbReference type="SMART" id="SM00875"/>
    </source>
</evidence>
<comment type="caution">
    <text evidence="6">The sequence shown here is derived from an EMBL/GenBank/DDBJ whole genome shotgun (WGS) entry which is preliminary data.</text>
</comment>
<dbReference type="FunFam" id="2.120.10.80:FF:000032">
    <property type="entry name" value="Gigaxonin"/>
    <property type="match status" value="1"/>
</dbReference>
<evidence type="ECO:0000256" key="1">
    <source>
        <dbReference type="ARBA" id="ARBA00022441"/>
    </source>
</evidence>
<keyword evidence="1" id="KW-0880">Kelch repeat</keyword>
<dbReference type="SUPFAM" id="SSF117281">
    <property type="entry name" value="Kelch motif"/>
    <property type="match status" value="1"/>
</dbReference>
<dbReference type="FunFam" id="1.25.40.420:FF:000011">
    <property type="entry name" value="gigaxonin isoform X2"/>
    <property type="match status" value="1"/>
</dbReference>
<dbReference type="Gene3D" id="1.25.40.420">
    <property type="match status" value="1"/>
</dbReference>
<dbReference type="AlphaFoldDB" id="A0A6B0RC00"/>
<proteinExistence type="predicted"/>
<dbReference type="Pfam" id="PF00651">
    <property type="entry name" value="BTB"/>
    <property type="match status" value="1"/>
</dbReference>
<gene>
    <name evidence="6" type="ORF">E5288_WYG003153</name>
</gene>
<dbReference type="InterPro" id="IPR006652">
    <property type="entry name" value="Kelch_1"/>
</dbReference>
<evidence type="ECO:0000256" key="2">
    <source>
        <dbReference type="ARBA" id="ARBA00022737"/>
    </source>
</evidence>
<evidence type="ECO:0000313" key="7">
    <source>
        <dbReference type="Proteomes" id="UP000322234"/>
    </source>
</evidence>
<sequence>MLTDPEQSFNQLYLLMPRSDGDGKYTGLEHLINGSRPCLALFVSIRLLRSKKDFLRVPKKTKSLTKLNYNPPKDDGSTYKIELEGISVMVMREILDYIFSGQIRLNEDTIQDVVQAADLLLLTDLKALCCEFLEGCIAAENCIGIRDFALHYCLHHVHYLATEYLETHFRDVSSTEEFLELSPQKLKEVISLEKLNVGNEKYVFEAVIRWIAHDTEIRKVHMKDVMSALWVSGLDSSYLREQMLNEPLVREIVKECSNIPLSQPQQGEAMLASFKPRGYSECIVTVGGEERVSRKPTAAMRCMCPLYDPNRQLWIELAPLSMPRINHGVLSAEGFLFVFGGQDENKQTLSSGEKYDPDANMWTALPPMNEARHNFGIVEIDGMLYVLGGEDGEKELISMECYDIYSKTWTKQPDLTMVRKIGCYAAMKKKIYAMGGGSYGKLFESVECYDPRTQQWTAICPLKERRFGAVACGVAMELYVFGGVRSREDIQGGEMVTCKSEFYHDEFKRWIYLNDQNLCIPASSSFVYGAVPIGASIYVIGDLDTGTNYDYVREFKRSTGTWQHTKPLLPSDLRRTGCAALRIANCKLFRLQLQQGLFRIRVHSPKNCSQLPHYVVLCLIPCQLRRIQHILSFNKSLEASSEPSGCEHAWALGARCMLGVKMAPTAACPSKPITPEAKDGCSPARVPVESQRSEEVLIYLLCTIVPTWAAGRISEDAGPSHNFFLGSRRTLIKEFLLQKKPQNINDHEKRNPVLSRTCELPSQPILLGVISGNQSTSLLQAPPAPSSEAIAEAPPAGPGRLLSPSVPGDRRCSSLSVDGVRPSLVLNV</sequence>
<keyword evidence="7" id="KW-1185">Reference proteome</keyword>
<dbReference type="InterPro" id="IPR000210">
    <property type="entry name" value="BTB/POZ_dom"/>
</dbReference>
<name>A0A6B0RC00_9CETA</name>
<keyword evidence="2" id="KW-0677">Repeat</keyword>
<evidence type="ECO:0000313" key="6">
    <source>
        <dbReference type="EMBL" id="MXQ86317.1"/>
    </source>
</evidence>
<dbReference type="Pfam" id="PF07707">
    <property type="entry name" value="BACK"/>
    <property type="match status" value="1"/>
</dbReference>
<dbReference type="InterPro" id="IPR011705">
    <property type="entry name" value="BACK"/>
</dbReference>
<evidence type="ECO:0000259" key="4">
    <source>
        <dbReference type="SMART" id="SM00225"/>
    </source>
</evidence>
<dbReference type="GO" id="GO:0007010">
    <property type="term" value="P:cytoskeleton organization"/>
    <property type="evidence" value="ECO:0007669"/>
    <property type="project" value="InterPro"/>
</dbReference>
<dbReference type="SMART" id="SM00875">
    <property type="entry name" value="BACK"/>
    <property type="match status" value="1"/>
</dbReference>
<feature type="domain" description="BTB" evidence="4">
    <location>
        <begin position="37"/>
        <end position="137"/>
    </location>
</feature>
<accession>A0A6B0RC00</accession>
<dbReference type="SMART" id="SM00225">
    <property type="entry name" value="BTB"/>
    <property type="match status" value="1"/>
</dbReference>
<dbReference type="Gene3D" id="3.30.710.10">
    <property type="entry name" value="Potassium Channel Kv1.1, Chain A"/>
    <property type="match status" value="1"/>
</dbReference>
<dbReference type="PANTHER" id="PTHR24412:SF232">
    <property type="entry name" value="GIGAXONIN"/>
    <property type="match status" value="1"/>
</dbReference>
<reference evidence="6" key="1">
    <citation type="submission" date="2019-10" db="EMBL/GenBank/DDBJ databases">
        <title>The sequence and de novo assembly of the wild yak genome.</title>
        <authorList>
            <person name="Liu Y."/>
        </authorList>
    </citation>
    <scope>NUCLEOTIDE SEQUENCE [LARGE SCALE GENOMIC DNA]</scope>
    <source>
        <strain evidence="6">WY2019</strain>
    </source>
</reference>
<dbReference type="InterPro" id="IPR015915">
    <property type="entry name" value="Kelch-typ_b-propeller"/>
</dbReference>
<protein>
    <recommendedName>
        <fullName evidence="8">Gigaxonin</fullName>
    </recommendedName>
</protein>
<dbReference type="PANTHER" id="PTHR24412">
    <property type="entry name" value="KELCH PROTEIN"/>
    <property type="match status" value="1"/>
</dbReference>
<dbReference type="CDD" id="cd18455">
    <property type="entry name" value="BACK_KLHL16_gigaxonin"/>
    <property type="match status" value="1"/>
</dbReference>
<evidence type="ECO:0000256" key="3">
    <source>
        <dbReference type="SAM" id="MobiDB-lite"/>
    </source>
</evidence>
<dbReference type="EMBL" id="VBQZ03000032">
    <property type="protein sequence ID" value="MXQ86317.1"/>
    <property type="molecule type" value="Genomic_DNA"/>
</dbReference>